<dbReference type="Proteomes" id="UP000199068">
    <property type="component" value="Unassembled WGS sequence"/>
</dbReference>
<dbReference type="PRINTS" id="PR00111">
    <property type="entry name" value="ABHYDROLASE"/>
</dbReference>
<dbReference type="STRING" id="1121325.SAMN04515677_103444"/>
<evidence type="ECO:0000256" key="1">
    <source>
        <dbReference type="ARBA" id="ARBA00010088"/>
    </source>
</evidence>
<comment type="similarity">
    <text evidence="1">Belongs to the peptidase S33 family.</text>
</comment>
<reference evidence="4 5" key="1">
    <citation type="submission" date="2016-10" db="EMBL/GenBank/DDBJ databases">
        <authorList>
            <person name="de Groot N.N."/>
        </authorList>
    </citation>
    <scope>NUCLEOTIDE SEQUENCE [LARGE SCALE GENOMIC DNA]</scope>
    <source>
        <strain evidence="4 5">DSM 797</strain>
    </source>
</reference>
<dbReference type="GO" id="GO:0016020">
    <property type="term" value="C:membrane"/>
    <property type="evidence" value="ECO:0007669"/>
    <property type="project" value="TreeGrafter"/>
</dbReference>
<protein>
    <submittedName>
        <fullName evidence="4">Proline iminopeptidase</fullName>
    </submittedName>
</protein>
<dbReference type="InterPro" id="IPR002410">
    <property type="entry name" value="Peptidase_S33"/>
</dbReference>
<dbReference type="EMBL" id="FNGW01000003">
    <property type="protein sequence ID" value="SDL80476.1"/>
    <property type="molecule type" value="Genomic_DNA"/>
</dbReference>
<sequence>MFIETNDKLKLYVKKSGKGIPCIFIHGGPGAWSKDFEIFCGKQLEKNFEMIYLDQRGCGRSEGYENTDYSINKIVEDIELIRKKLNVKKWVLLAHSFGGIIATSYVNKYQENVDGLILANCTLNFNQSLESQINKGCELLNITRKENEISLIEEWKQIAYNLVKEDKYYILQYKDYNNYIKMNSIDDEIVNTNMSNQSFDNESYFLDYCKFSEKINTPTLIITGSEDYAIGVRHFENFKFKNEVIKIINGKHTPYLEDTTEFIKSITEFIFSIINRQYKTK</sequence>
<dbReference type="InterPro" id="IPR029058">
    <property type="entry name" value="AB_hydrolase_fold"/>
</dbReference>
<dbReference type="PRINTS" id="PR00793">
    <property type="entry name" value="PROAMNOPTASE"/>
</dbReference>
<dbReference type="InterPro" id="IPR000073">
    <property type="entry name" value="AB_hydrolase_1"/>
</dbReference>
<gene>
    <name evidence="4" type="ORF">SAMN04515677_103444</name>
</gene>
<dbReference type="Gene3D" id="3.40.50.1820">
    <property type="entry name" value="alpha/beta hydrolase"/>
    <property type="match status" value="1"/>
</dbReference>
<organism evidence="4 5">
    <name type="scientific">Romboutsia lituseburensis DSM 797</name>
    <dbReference type="NCBI Taxonomy" id="1121325"/>
    <lineage>
        <taxon>Bacteria</taxon>
        <taxon>Bacillati</taxon>
        <taxon>Bacillota</taxon>
        <taxon>Clostridia</taxon>
        <taxon>Peptostreptococcales</taxon>
        <taxon>Peptostreptococcaceae</taxon>
        <taxon>Romboutsia</taxon>
    </lineage>
</organism>
<dbReference type="PANTHER" id="PTHR43798">
    <property type="entry name" value="MONOACYLGLYCEROL LIPASE"/>
    <property type="match status" value="1"/>
</dbReference>
<dbReference type="PANTHER" id="PTHR43798:SF33">
    <property type="entry name" value="HYDROLASE, PUTATIVE (AFU_ORTHOLOGUE AFUA_2G14860)-RELATED"/>
    <property type="match status" value="1"/>
</dbReference>
<dbReference type="InterPro" id="IPR050266">
    <property type="entry name" value="AB_hydrolase_sf"/>
</dbReference>
<feature type="domain" description="AB hydrolase-1" evidence="3">
    <location>
        <begin position="23"/>
        <end position="258"/>
    </location>
</feature>
<evidence type="ECO:0000259" key="3">
    <source>
        <dbReference type="Pfam" id="PF00561"/>
    </source>
</evidence>
<dbReference type="RefSeq" id="WP_092725137.1">
    <property type="nucleotide sequence ID" value="NZ_FNGW01000003.1"/>
</dbReference>
<dbReference type="Pfam" id="PF00561">
    <property type="entry name" value="Abhydrolase_1"/>
    <property type="match status" value="1"/>
</dbReference>
<proteinExistence type="inferred from homology"/>
<dbReference type="GO" id="GO:0004177">
    <property type="term" value="F:aminopeptidase activity"/>
    <property type="evidence" value="ECO:0007669"/>
    <property type="project" value="UniProtKB-EC"/>
</dbReference>
<evidence type="ECO:0000313" key="5">
    <source>
        <dbReference type="Proteomes" id="UP000199068"/>
    </source>
</evidence>
<keyword evidence="2" id="KW-0378">Hydrolase</keyword>
<evidence type="ECO:0000313" key="4">
    <source>
        <dbReference type="EMBL" id="SDL80476.1"/>
    </source>
</evidence>
<dbReference type="AlphaFoldDB" id="A0A1G9N1N9"/>
<name>A0A1G9N1N9_9FIRM</name>
<evidence type="ECO:0000256" key="2">
    <source>
        <dbReference type="ARBA" id="ARBA00022801"/>
    </source>
</evidence>
<dbReference type="SUPFAM" id="SSF53474">
    <property type="entry name" value="alpha/beta-Hydrolases"/>
    <property type="match status" value="1"/>
</dbReference>
<keyword evidence="5" id="KW-1185">Reference proteome</keyword>
<accession>A0A1G9N1N9</accession>
<dbReference type="GO" id="GO:0006508">
    <property type="term" value="P:proteolysis"/>
    <property type="evidence" value="ECO:0007669"/>
    <property type="project" value="InterPro"/>
</dbReference>